<dbReference type="NCBIfam" id="TIGR03725">
    <property type="entry name" value="T6A_YeaZ"/>
    <property type="match status" value="1"/>
</dbReference>
<reference evidence="1 2" key="1">
    <citation type="submission" date="2018-06" db="EMBL/GenBank/DDBJ databases">
        <title>Lujinxingia sediminis gen. nov. sp. nov., a new facultative anaerobic member of the class Deltaproteobacteria, and proposal of Lujinxingaceae fam. nov.</title>
        <authorList>
            <person name="Guo L.-Y."/>
            <person name="Li C.-M."/>
            <person name="Wang S."/>
            <person name="Du Z.-J."/>
        </authorList>
    </citation>
    <scope>NUCLEOTIDE SEQUENCE [LARGE SCALE GENOMIC DNA]</scope>
    <source>
        <strain evidence="1 2">FA350</strain>
    </source>
</reference>
<accession>A0A2Z4FN69</accession>
<dbReference type="InterPro" id="IPR043129">
    <property type="entry name" value="ATPase_NBD"/>
</dbReference>
<dbReference type="GO" id="GO:0005829">
    <property type="term" value="C:cytosol"/>
    <property type="evidence" value="ECO:0007669"/>
    <property type="project" value="TreeGrafter"/>
</dbReference>
<dbReference type="PANTHER" id="PTHR11735:SF11">
    <property type="entry name" value="TRNA THREONYLCARBAMOYLADENOSINE BIOSYNTHESIS PROTEIN TSAB"/>
    <property type="match status" value="1"/>
</dbReference>
<dbReference type="SUPFAM" id="SSF53067">
    <property type="entry name" value="Actin-like ATPase domain"/>
    <property type="match status" value="2"/>
</dbReference>
<dbReference type="CDD" id="cd24032">
    <property type="entry name" value="ASKHA_NBD_TsaB"/>
    <property type="match status" value="1"/>
</dbReference>
<gene>
    <name evidence="1" type="primary">tsaB</name>
    <name evidence="1" type="ORF">DN745_13560</name>
</gene>
<dbReference type="InterPro" id="IPR022496">
    <property type="entry name" value="T6A_TsaB"/>
</dbReference>
<dbReference type="OrthoDB" id="9809995at2"/>
<evidence type="ECO:0000313" key="2">
    <source>
        <dbReference type="Proteomes" id="UP000249799"/>
    </source>
</evidence>
<dbReference type="KEGG" id="bsed:DN745_13560"/>
<dbReference type="Proteomes" id="UP000249799">
    <property type="component" value="Chromosome"/>
</dbReference>
<keyword evidence="2" id="KW-1185">Reference proteome</keyword>
<dbReference type="Pfam" id="PF00814">
    <property type="entry name" value="TsaD"/>
    <property type="match status" value="1"/>
</dbReference>
<dbReference type="AlphaFoldDB" id="A0A2Z4FN69"/>
<proteinExistence type="predicted"/>
<protein>
    <submittedName>
        <fullName evidence="1">tRNA (Adenosine(37)-N6)-threonylcarbamoyltransferase complex dimerization subunit type 1 TsaB</fullName>
    </submittedName>
</protein>
<dbReference type="RefSeq" id="WP_111335654.1">
    <property type="nucleotide sequence ID" value="NZ_CP030032.1"/>
</dbReference>
<dbReference type="PANTHER" id="PTHR11735">
    <property type="entry name" value="TRNA N6-ADENOSINE THREONYLCARBAMOYLTRANSFERASE"/>
    <property type="match status" value="1"/>
</dbReference>
<sequence length="251" mass="26571">MTTAKKTDNSPRRVLAIDTATRTQSLALLDGETVLEHSQQRVKFNHGSSLLERIARMLEAQQMQVSDLDLIAVGRGPGSFTGLRVGVSIAKSLSRAKEIPLVGVSTLASLAHAAACAHPTAAVCATIDARRREVYTGLYALNTASSNALEVLDPDRTAANAELGERLLEVAQTRPVIMVGEGPHKYDELAALTAPGLAKFSVTALAPWAAVPSAVAIALLGRRAAEDGQLDAVNTLEPNYIRPTEAEIKFG</sequence>
<dbReference type="Gene3D" id="3.30.420.40">
    <property type="match status" value="2"/>
</dbReference>
<evidence type="ECO:0000313" key="1">
    <source>
        <dbReference type="EMBL" id="AWV90300.1"/>
    </source>
</evidence>
<dbReference type="GO" id="GO:0002949">
    <property type="term" value="P:tRNA threonylcarbamoyladenosine modification"/>
    <property type="evidence" value="ECO:0007669"/>
    <property type="project" value="InterPro"/>
</dbReference>
<keyword evidence="1" id="KW-0808">Transferase</keyword>
<organism evidence="1 2">
    <name type="scientific">Bradymonas sediminis</name>
    <dbReference type="NCBI Taxonomy" id="1548548"/>
    <lineage>
        <taxon>Bacteria</taxon>
        <taxon>Deltaproteobacteria</taxon>
        <taxon>Bradymonadales</taxon>
        <taxon>Bradymonadaceae</taxon>
        <taxon>Bradymonas</taxon>
    </lineage>
</organism>
<dbReference type="EMBL" id="CP030032">
    <property type="protein sequence ID" value="AWV90300.1"/>
    <property type="molecule type" value="Genomic_DNA"/>
</dbReference>
<dbReference type="InterPro" id="IPR000905">
    <property type="entry name" value="Gcp-like_dom"/>
</dbReference>
<dbReference type="GO" id="GO:0016740">
    <property type="term" value="F:transferase activity"/>
    <property type="evidence" value="ECO:0007669"/>
    <property type="project" value="UniProtKB-KW"/>
</dbReference>
<name>A0A2Z4FN69_9DELT</name>